<dbReference type="EMBL" id="CABPRJ010001041">
    <property type="protein sequence ID" value="VVC35050.1"/>
    <property type="molecule type" value="Genomic_DNA"/>
</dbReference>
<evidence type="ECO:0000313" key="2">
    <source>
        <dbReference type="EMBL" id="VVC35050.1"/>
    </source>
</evidence>
<evidence type="ECO:0000256" key="1">
    <source>
        <dbReference type="SAM" id="MobiDB-lite"/>
    </source>
</evidence>
<sequence length="79" mass="8988">MSRNKTQTNVLSDEQLLKILDESENENSLSELKTESSEDNSKISSEVDVPVNIKNNRPVVIEDKWLNCSKKIQPIIFSP</sequence>
<accession>A0A5E4MY98</accession>
<feature type="compositionally biased region" description="Basic and acidic residues" evidence="1">
    <location>
        <begin position="32"/>
        <end position="41"/>
    </location>
</feature>
<reference evidence="2 3" key="1">
    <citation type="submission" date="2019-08" db="EMBL/GenBank/DDBJ databases">
        <authorList>
            <person name="Alioto T."/>
            <person name="Alioto T."/>
            <person name="Gomez Garrido J."/>
        </authorList>
    </citation>
    <scope>NUCLEOTIDE SEQUENCE [LARGE SCALE GENOMIC DNA]</scope>
</reference>
<dbReference type="AlphaFoldDB" id="A0A5E4MY98"/>
<protein>
    <submittedName>
        <fullName evidence="2">Uncharacterized protein</fullName>
    </submittedName>
</protein>
<gene>
    <name evidence="2" type="ORF">CINCED_3A014041</name>
</gene>
<evidence type="ECO:0000313" key="3">
    <source>
        <dbReference type="Proteomes" id="UP000325440"/>
    </source>
</evidence>
<dbReference type="Proteomes" id="UP000325440">
    <property type="component" value="Unassembled WGS sequence"/>
</dbReference>
<organism evidence="2 3">
    <name type="scientific">Cinara cedri</name>
    <dbReference type="NCBI Taxonomy" id="506608"/>
    <lineage>
        <taxon>Eukaryota</taxon>
        <taxon>Metazoa</taxon>
        <taxon>Ecdysozoa</taxon>
        <taxon>Arthropoda</taxon>
        <taxon>Hexapoda</taxon>
        <taxon>Insecta</taxon>
        <taxon>Pterygota</taxon>
        <taxon>Neoptera</taxon>
        <taxon>Paraneoptera</taxon>
        <taxon>Hemiptera</taxon>
        <taxon>Sternorrhyncha</taxon>
        <taxon>Aphidomorpha</taxon>
        <taxon>Aphidoidea</taxon>
        <taxon>Aphididae</taxon>
        <taxon>Lachninae</taxon>
        <taxon>Cinara</taxon>
    </lineage>
</organism>
<feature type="region of interest" description="Disordered" evidence="1">
    <location>
        <begin position="22"/>
        <end position="44"/>
    </location>
</feature>
<keyword evidence="3" id="KW-1185">Reference proteome</keyword>
<name>A0A5E4MY98_9HEMI</name>
<proteinExistence type="predicted"/>